<dbReference type="SMART" id="SM00382">
    <property type="entry name" value="AAA"/>
    <property type="match status" value="1"/>
</dbReference>
<comment type="caution">
    <text evidence="11">The sequence shown here is derived from an EMBL/GenBank/DDBJ whole genome shotgun (WGS) entry which is preliminary data.</text>
</comment>
<keyword evidence="2" id="KW-1003">Cell membrane</keyword>
<dbReference type="GO" id="GO:0016887">
    <property type="term" value="F:ATP hydrolysis activity"/>
    <property type="evidence" value="ECO:0007669"/>
    <property type="project" value="InterPro"/>
</dbReference>
<feature type="domain" description="ABC transmembrane type-1" evidence="10">
    <location>
        <begin position="48"/>
        <end position="319"/>
    </location>
</feature>
<comment type="subcellular location">
    <subcellularLocation>
        <location evidence="1">Cell membrane</location>
        <topology evidence="1">Multi-pass membrane protein</topology>
    </subcellularLocation>
</comment>
<evidence type="ECO:0000259" key="9">
    <source>
        <dbReference type="PROSITE" id="PS50893"/>
    </source>
</evidence>
<keyword evidence="4" id="KW-0547">Nucleotide-binding</keyword>
<dbReference type="Proteomes" id="UP001212602">
    <property type="component" value="Unassembled WGS sequence"/>
</dbReference>
<sequence>MLKYLLPTQLVTPADSAADVSPHGRTLERAFGAAYPLIRRAAWWSIPISLSGLLPSIFLLQVYDRVIYRNATSTLWALVSGILCFLAIEFWLRSRRSRLLRDAGATIDHEVSNALLHSMLERPLRALEQRAASAWFLLFRDVGAVRGTLTGGLAQSLFDLPMALFALGVIAIVAWPVLPVVVAFLGVMSFLAWWWADEVRAGRVEEAQRSRSLERMTAEICNARETLKTQANDGPSIERWRESYTHWLAESFRKNGEIERARDGTTVLLTIFSTVVITVGAVAVMQQWMTVGGLIASNMLAIKALQPVAGLVSNWRALAIAAEAAKRLENVLAEPVEKPKQDIALPQPPGLVTLEELSFSFHEALPPVLQNVNLRIGVGGLHAIVGRNGAGKSTLVKLLAGLYTPTRGSVQIGEYDLAQFGRSDLAGWISYLPQEAYWFAGELMDSLRRNAPGHSDEQIIGACRLSGAHEFISRLPGGYATQVGEGGTGLSVGERRKLALALAFLRNPSVLILDEPSNDLDFQSERQLLSTLLAVARKRTVIVVTHSLRIVSAATQVYHVNGKGDVEQGSATLMVPRLFGVRSAATLNTAADEEAAIHADVEQAERVVAARAA</sequence>
<evidence type="ECO:0000256" key="6">
    <source>
        <dbReference type="ARBA" id="ARBA00022989"/>
    </source>
</evidence>
<feature type="transmembrane region" description="Helical" evidence="8">
    <location>
        <begin position="267"/>
        <end position="289"/>
    </location>
</feature>
<keyword evidence="7 8" id="KW-0472">Membrane</keyword>
<dbReference type="InterPro" id="IPR027417">
    <property type="entry name" value="P-loop_NTPase"/>
</dbReference>
<dbReference type="GO" id="GO:0005886">
    <property type="term" value="C:plasma membrane"/>
    <property type="evidence" value="ECO:0007669"/>
    <property type="project" value="UniProtKB-SubCell"/>
</dbReference>
<dbReference type="InterPro" id="IPR039421">
    <property type="entry name" value="Type_1_exporter"/>
</dbReference>
<keyword evidence="5 11" id="KW-0067">ATP-binding</keyword>
<dbReference type="InterPro" id="IPR003439">
    <property type="entry name" value="ABC_transporter-like_ATP-bd"/>
</dbReference>
<keyword evidence="3 8" id="KW-0812">Transmembrane</keyword>
<evidence type="ECO:0000256" key="4">
    <source>
        <dbReference type="ARBA" id="ARBA00022741"/>
    </source>
</evidence>
<dbReference type="InterPro" id="IPR036640">
    <property type="entry name" value="ABC1_TM_sf"/>
</dbReference>
<dbReference type="Gene3D" id="1.20.1560.10">
    <property type="entry name" value="ABC transporter type 1, transmembrane domain"/>
    <property type="match status" value="1"/>
</dbReference>
<organism evidence="11 12">
    <name type="scientific">Xenophilus arseniciresistens</name>
    <dbReference type="NCBI Taxonomy" id="1283306"/>
    <lineage>
        <taxon>Bacteria</taxon>
        <taxon>Pseudomonadati</taxon>
        <taxon>Pseudomonadota</taxon>
        <taxon>Betaproteobacteria</taxon>
        <taxon>Burkholderiales</taxon>
        <taxon>Comamonadaceae</taxon>
        <taxon>Xenophilus</taxon>
    </lineage>
</organism>
<evidence type="ECO:0000256" key="7">
    <source>
        <dbReference type="ARBA" id="ARBA00023136"/>
    </source>
</evidence>
<dbReference type="InterPro" id="IPR003593">
    <property type="entry name" value="AAA+_ATPase"/>
</dbReference>
<dbReference type="Gene3D" id="3.40.50.300">
    <property type="entry name" value="P-loop containing nucleotide triphosphate hydrolases"/>
    <property type="match status" value="1"/>
</dbReference>
<evidence type="ECO:0000259" key="10">
    <source>
        <dbReference type="PROSITE" id="PS50929"/>
    </source>
</evidence>
<dbReference type="PANTHER" id="PTHR24221">
    <property type="entry name" value="ATP-BINDING CASSETTE SUB-FAMILY B"/>
    <property type="match status" value="1"/>
</dbReference>
<accession>A0AAE3T293</accession>
<dbReference type="SUPFAM" id="SSF52540">
    <property type="entry name" value="P-loop containing nucleoside triphosphate hydrolases"/>
    <property type="match status" value="1"/>
</dbReference>
<dbReference type="Pfam" id="PF00664">
    <property type="entry name" value="ABC_membrane"/>
    <property type="match status" value="1"/>
</dbReference>
<evidence type="ECO:0000256" key="5">
    <source>
        <dbReference type="ARBA" id="ARBA00022840"/>
    </source>
</evidence>
<dbReference type="PANTHER" id="PTHR24221:SF248">
    <property type="entry name" value="ABC TRANSPORTER TRANSMEMBRANE REGION"/>
    <property type="match status" value="1"/>
</dbReference>
<evidence type="ECO:0000256" key="8">
    <source>
        <dbReference type="SAM" id="Phobius"/>
    </source>
</evidence>
<evidence type="ECO:0000313" key="12">
    <source>
        <dbReference type="Proteomes" id="UP001212602"/>
    </source>
</evidence>
<gene>
    <name evidence="11" type="ORF">PGB34_17490</name>
</gene>
<protein>
    <submittedName>
        <fullName evidence="11">ATP-binding cassette domain-containing protein</fullName>
    </submittedName>
</protein>
<dbReference type="InterPro" id="IPR017871">
    <property type="entry name" value="ABC_transporter-like_CS"/>
</dbReference>
<keyword evidence="6 8" id="KW-1133">Transmembrane helix</keyword>
<dbReference type="AlphaFoldDB" id="A0AAE3T293"/>
<feature type="domain" description="ABC transporter" evidence="9">
    <location>
        <begin position="352"/>
        <end position="587"/>
    </location>
</feature>
<dbReference type="Pfam" id="PF00005">
    <property type="entry name" value="ABC_tran"/>
    <property type="match status" value="1"/>
</dbReference>
<dbReference type="PROSITE" id="PS50929">
    <property type="entry name" value="ABC_TM1F"/>
    <property type="match status" value="1"/>
</dbReference>
<dbReference type="InterPro" id="IPR011527">
    <property type="entry name" value="ABC1_TM_dom"/>
</dbReference>
<evidence type="ECO:0000256" key="3">
    <source>
        <dbReference type="ARBA" id="ARBA00022692"/>
    </source>
</evidence>
<name>A0AAE3T293_9BURK</name>
<dbReference type="EMBL" id="JAQIPB010000008">
    <property type="protein sequence ID" value="MDA7418162.1"/>
    <property type="molecule type" value="Genomic_DNA"/>
</dbReference>
<proteinExistence type="predicted"/>
<dbReference type="SUPFAM" id="SSF90123">
    <property type="entry name" value="ABC transporter transmembrane region"/>
    <property type="match status" value="1"/>
</dbReference>
<feature type="transmembrane region" description="Helical" evidence="8">
    <location>
        <begin position="41"/>
        <end position="63"/>
    </location>
</feature>
<dbReference type="GO" id="GO:0140359">
    <property type="term" value="F:ABC-type transporter activity"/>
    <property type="evidence" value="ECO:0007669"/>
    <property type="project" value="InterPro"/>
</dbReference>
<feature type="transmembrane region" description="Helical" evidence="8">
    <location>
        <begin position="75"/>
        <end position="92"/>
    </location>
</feature>
<dbReference type="PROSITE" id="PS00211">
    <property type="entry name" value="ABC_TRANSPORTER_1"/>
    <property type="match status" value="1"/>
</dbReference>
<feature type="transmembrane region" description="Helical" evidence="8">
    <location>
        <begin position="163"/>
        <end position="196"/>
    </location>
</feature>
<keyword evidence="12" id="KW-1185">Reference proteome</keyword>
<dbReference type="PROSITE" id="PS50893">
    <property type="entry name" value="ABC_TRANSPORTER_2"/>
    <property type="match status" value="1"/>
</dbReference>
<evidence type="ECO:0000256" key="2">
    <source>
        <dbReference type="ARBA" id="ARBA00022475"/>
    </source>
</evidence>
<dbReference type="GO" id="GO:0034040">
    <property type="term" value="F:ATPase-coupled lipid transmembrane transporter activity"/>
    <property type="evidence" value="ECO:0007669"/>
    <property type="project" value="TreeGrafter"/>
</dbReference>
<evidence type="ECO:0000256" key="1">
    <source>
        <dbReference type="ARBA" id="ARBA00004651"/>
    </source>
</evidence>
<evidence type="ECO:0000313" key="11">
    <source>
        <dbReference type="EMBL" id="MDA7418162.1"/>
    </source>
</evidence>
<dbReference type="RefSeq" id="WP_271429372.1">
    <property type="nucleotide sequence ID" value="NZ_JAQIPB010000008.1"/>
</dbReference>
<reference evidence="11" key="1">
    <citation type="submission" date="2023-01" db="EMBL/GenBank/DDBJ databases">
        <title>Xenophilus mangrovi sp. nov., isolated from soil of Mangrove nature reserve.</title>
        <authorList>
            <person name="Xu S."/>
            <person name="Liu Z."/>
            <person name="Xu Y."/>
        </authorList>
    </citation>
    <scope>NUCLEOTIDE SEQUENCE</scope>
    <source>
        <strain evidence="11">YW8</strain>
    </source>
</reference>
<dbReference type="GO" id="GO:0005524">
    <property type="term" value="F:ATP binding"/>
    <property type="evidence" value="ECO:0007669"/>
    <property type="project" value="UniProtKB-KW"/>
</dbReference>